<dbReference type="OrthoDB" id="10258882at2759"/>
<accession>A0A397FWT7</accession>
<gene>
    <name evidence="1" type="ORF">Glove_819000g3</name>
</gene>
<protein>
    <submittedName>
        <fullName evidence="1">Uncharacterized protein</fullName>
    </submittedName>
</protein>
<comment type="caution">
    <text evidence="1">The sequence shown here is derived from an EMBL/GenBank/DDBJ whole genome shotgun (WGS) entry which is preliminary data.</text>
</comment>
<sequence length="172" mass="19580">MLYHDETCEWNKLGSKDNKVTVELVEAWANNLYIGTFYSLWGKLSKIHLGFCKRTVERIMPFPQISVADVDKIVDIIIHLLNTQAVFLDIMEIKYFQDIGPITITQNVVCASCKKHISGAEFMRQPNSDFIHVRVQCDFDKSSRGNSLEIIDSTTTHSNIEESKVILLSAVI</sequence>
<name>A0A397FWT7_9GLOM</name>
<reference evidence="1 2" key="1">
    <citation type="submission" date="2018-08" db="EMBL/GenBank/DDBJ databases">
        <title>Genome and evolution of the arbuscular mycorrhizal fungus Diversispora epigaea (formerly Glomus versiforme) and its bacterial endosymbionts.</title>
        <authorList>
            <person name="Sun X."/>
            <person name="Fei Z."/>
            <person name="Harrison M."/>
        </authorList>
    </citation>
    <scope>NUCLEOTIDE SEQUENCE [LARGE SCALE GENOMIC DNA]</scope>
    <source>
        <strain evidence="1 2">IT104</strain>
    </source>
</reference>
<proteinExistence type="predicted"/>
<keyword evidence="2" id="KW-1185">Reference proteome</keyword>
<dbReference type="AlphaFoldDB" id="A0A397FWT7"/>
<evidence type="ECO:0000313" key="2">
    <source>
        <dbReference type="Proteomes" id="UP000266861"/>
    </source>
</evidence>
<dbReference type="Proteomes" id="UP000266861">
    <property type="component" value="Unassembled WGS sequence"/>
</dbReference>
<dbReference type="STRING" id="1348612.A0A397FWT7"/>
<organism evidence="1 2">
    <name type="scientific">Diversispora epigaea</name>
    <dbReference type="NCBI Taxonomy" id="1348612"/>
    <lineage>
        <taxon>Eukaryota</taxon>
        <taxon>Fungi</taxon>
        <taxon>Fungi incertae sedis</taxon>
        <taxon>Mucoromycota</taxon>
        <taxon>Glomeromycotina</taxon>
        <taxon>Glomeromycetes</taxon>
        <taxon>Diversisporales</taxon>
        <taxon>Diversisporaceae</taxon>
        <taxon>Diversispora</taxon>
    </lineage>
</organism>
<evidence type="ECO:0000313" key="1">
    <source>
        <dbReference type="EMBL" id="RHZ43232.1"/>
    </source>
</evidence>
<dbReference type="EMBL" id="PQFF01000731">
    <property type="protein sequence ID" value="RHZ43232.1"/>
    <property type="molecule type" value="Genomic_DNA"/>
</dbReference>